<dbReference type="AlphaFoldDB" id="L8HL51"/>
<dbReference type="Gene3D" id="3.20.20.140">
    <property type="entry name" value="Metal-dependent hydrolases"/>
    <property type="match status" value="2"/>
</dbReference>
<evidence type="ECO:0000313" key="4">
    <source>
        <dbReference type="Proteomes" id="UP000011083"/>
    </source>
</evidence>
<proteinExistence type="predicted"/>
<protein>
    <submittedName>
        <fullName evidence="3">Uncharacterized protein</fullName>
    </submittedName>
</protein>
<sequence length="177" mass="19360">MDIHHNFFGHTRTATEEEEEELLGCLQRLNRMLRLGTTLVECKSGCGLETEMKMLKVGRTADQATSKKAFSNNRTDSPQGARAYQRYGVVWRILEAGKEAGLLLNLHGDEINYMNAVELGGELAVWSAVWSGGGSPSTLLLTVAAMAKVATFAVLLPTTAYILRFGAPARSQDARSR</sequence>
<keyword evidence="4" id="KW-1185">Reference proteome</keyword>
<dbReference type="GO" id="GO:0050480">
    <property type="term" value="F:imidazolonepropionase activity"/>
    <property type="evidence" value="ECO:0007669"/>
    <property type="project" value="TreeGrafter"/>
</dbReference>
<dbReference type="GO" id="GO:0019556">
    <property type="term" value="P:L-histidine catabolic process to glutamate and formamide"/>
    <property type="evidence" value="ECO:0007669"/>
    <property type="project" value="InterPro"/>
</dbReference>
<dbReference type="PANTHER" id="PTHR42752:SF1">
    <property type="entry name" value="IMIDAZOLONEPROPIONASE-RELATED"/>
    <property type="match status" value="1"/>
</dbReference>
<gene>
    <name evidence="3" type="ORF">ACA1_293040</name>
</gene>
<name>L8HL51_ACACF</name>
<dbReference type="VEuPathDB" id="AmoebaDB:ACA1_293040"/>
<evidence type="ECO:0000256" key="2">
    <source>
        <dbReference type="ARBA" id="ARBA00022801"/>
    </source>
</evidence>
<dbReference type="RefSeq" id="XP_004368158.1">
    <property type="nucleotide sequence ID" value="XM_004368101.1"/>
</dbReference>
<dbReference type="InterPro" id="IPR005920">
    <property type="entry name" value="HutI"/>
</dbReference>
<dbReference type="EMBL" id="KB007805">
    <property type="protein sequence ID" value="ELR25403.1"/>
    <property type="molecule type" value="Genomic_DNA"/>
</dbReference>
<keyword evidence="1" id="KW-0479">Metal-binding</keyword>
<dbReference type="InterPro" id="IPR032466">
    <property type="entry name" value="Metal_Hydrolase"/>
</dbReference>
<evidence type="ECO:0000313" key="3">
    <source>
        <dbReference type="EMBL" id="ELR25403.1"/>
    </source>
</evidence>
<organism evidence="3 4">
    <name type="scientific">Acanthamoeba castellanii (strain ATCC 30010 / Neff)</name>
    <dbReference type="NCBI Taxonomy" id="1257118"/>
    <lineage>
        <taxon>Eukaryota</taxon>
        <taxon>Amoebozoa</taxon>
        <taxon>Discosea</taxon>
        <taxon>Longamoebia</taxon>
        <taxon>Centramoebida</taxon>
        <taxon>Acanthamoebidae</taxon>
        <taxon>Acanthamoeba</taxon>
    </lineage>
</organism>
<reference evidence="3 4" key="1">
    <citation type="journal article" date="2013" name="Genome Biol.">
        <title>Genome of Acanthamoeba castellanii highlights extensive lateral gene transfer and early evolution of tyrosine kinase signaling.</title>
        <authorList>
            <person name="Clarke M."/>
            <person name="Lohan A.J."/>
            <person name="Liu B."/>
            <person name="Lagkouvardos I."/>
            <person name="Roy S."/>
            <person name="Zafar N."/>
            <person name="Bertelli C."/>
            <person name="Schilde C."/>
            <person name="Kianianmomeni A."/>
            <person name="Burglin T.R."/>
            <person name="Frech C."/>
            <person name="Turcotte B."/>
            <person name="Kopec K.O."/>
            <person name="Synnott J.M."/>
            <person name="Choo C."/>
            <person name="Paponov I."/>
            <person name="Finkler A."/>
            <person name="Soon Heng Tan C."/>
            <person name="Hutchins A.P."/>
            <person name="Weinmeier T."/>
            <person name="Rattei T."/>
            <person name="Chu J.S."/>
            <person name="Gimenez G."/>
            <person name="Irimia M."/>
            <person name="Rigden D.J."/>
            <person name="Fitzpatrick D.A."/>
            <person name="Lorenzo-Morales J."/>
            <person name="Bateman A."/>
            <person name="Chiu C.H."/>
            <person name="Tang P."/>
            <person name="Hegemann P."/>
            <person name="Fromm H."/>
            <person name="Raoult D."/>
            <person name="Greub G."/>
            <person name="Miranda-Saavedra D."/>
            <person name="Chen N."/>
            <person name="Nash P."/>
            <person name="Ginger M.L."/>
            <person name="Horn M."/>
            <person name="Schaap P."/>
            <person name="Caler L."/>
            <person name="Loftus B."/>
        </authorList>
    </citation>
    <scope>NUCLEOTIDE SEQUENCE [LARGE SCALE GENOMIC DNA]</scope>
    <source>
        <strain evidence="3 4">Neff</strain>
    </source>
</reference>
<evidence type="ECO:0000256" key="1">
    <source>
        <dbReference type="ARBA" id="ARBA00022723"/>
    </source>
</evidence>
<dbReference type="SUPFAM" id="SSF51556">
    <property type="entry name" value="Metallo-dependent hydrolases"/>
    <property type="match status" value="1"/>
</dbReference>
<dbReference type="GO" id="GO:0046872">
    <property type="term" value="F:metal ion binding"/>
    <property type="evidence" value="ECO:0007669"/>
    <property type="project" value="UniProtKB-KW"/>
</dbReference>
<dbReference type="STRING" id="1257118.L8HL51"/>
<dbReference type="GeneID" id="14926456"/>
<keyword evidence="2" id="KW-0378">Hydrolase</keyword>
<accession>L8HL51</accession>
<dbReference type="PANTHER" id="PTHR42752">
    <property type="entry name" value="IMIDAZOLONEPROPIONASE"/>
    <property type="match status" value="1"/>
</dbReference>
<dbReference type="Proteomes" id="UP000011083">
    <property type="component" value="Unassembled WGS sequence"/>
</dbReference>
<dbReference type="OrthoDB" id="194468at2759"/>
<dbReference type="KEGG" id="acan:ACA1_293040"/>
<dbReference type="GO" id="GO:0005737">
    <property type="term" value="C:cytoplasm"/>
    <property type="evidence" value="ECO:0007669"/>
    <property type="project" value="InterPro"/>
</dbReference>